<protein>
    <recommendedName>
        <fullName evidence="3">DUF2059 domain-containing protein</fullName>
    </recommendedName>
</protein>
<evidence type="ECO:0008006" key="3">
    <source>
        <dbReference type="Google" id="ProtNLM"/>
    </source>
</evidence>
<reference evidence="2" key="1">
    <citation type="submission" date="2006-05" db="EMBL/GenBank/DDBJ databases">
        <title>Complete sequence of chromosome 1 of Burkholderia cenocepacia AU 1054.</title>
        <authorList>
            <consortium name="US DOE Joint Genome Institute"/>
            <person name="Copeland A."/>
            <person name="Lucas S."/>
            <person name="Lapidus A."/>
            <person name="Barry K."/>
            <person name="Detter J.C."/>
            <person name="Glavina del Rio T."/>
            <person name="Hammon N."/>
            <person name="Israni S."/>
            <person name="Dalin E."/>
            <person name="Tice H."/>
            <person name="Pitluck S."/>
            <person name="Chain P."/>
            <person name="Malfatti S."/>
            <person name="Shin M."/>
            <person name="Vergez L."/>
            <person name="Schmutz J."/>
            <person name="Larimer F."/>
            <person name="Land M."/>
            <person name="Hauser L."/>
            <person name="Kyrpides N."/>
            <person name="Lykidis A."/>
            <person name="LiPuma J.J."/>
            <person name="Konstantinidis K."/>
            <person name="Tiedje J.M."/>
            <person name="Richardson P."/>
        </authorList>
    </citation>
    <scope>NUCLEOTIDE SEQUENCE [LARGE SCALE GENOMIC DNA]</scope>
    <source>
        <strain evidence="2">AU 1054</strain>
    </source>
</reference>
<feature type="chain" id="PRO_5002602003" description="DUF2059 domain-containing protein" evidence="1">
    <location>
        <begin position="36"/>
        <end position="247"/>
    </location>
</feature>
<dbReference type="HOGENOM" id="CLU_1150183_0_0_4"/>
<keyword evidence="1" id="KW-0732">Signal</keyword>
<dbReference type="EMBL" id="CP000378">
    <property type="protein sequence ID" value="ABF75065.1"/>
    <property type="molecule type" value="Genomic_DNA"/>
</dbReference>
<evidence type="ECO:0000313" key="2">
    <source>
        <dbReference type="EMBL" id="ABF75065.1"/>
    </source>
</evidence>
<organism evidence="2">
    <name type="scientific">Burkholderia orbicola (strain AU 1054)</name>
    <dbReference type="NCBI Taxonomy" id="331271"/>
    <lineage>
        <taxon>Bacteria</taxon>
        <taxon>Pseudomonadati</taxon>
        <taxon>Pseudomonadota</taxon>
        <taxon>Betaproteobacteria</taxon>
        <taxon>Burkholderiales</taxon>
        <taxon>Burkholderiaceae</taxon>
        <taxon>Burkholderia</taxon>
        <taxon>Burkholderia cepacia complex</taxon>
        <taxon>Burkholderia orbicola</taxon>
    </lineage>
</organism>
<name>A0A0H2XL19_BURO1</name>
<dbReference type="AlphaFoldDB" id="A0A0H2XL19"/>
<accession>A0A0H2XL19</accession>
<feature type="signal peptide" evidence="1">
    <location>
        <begin position="1"/>
        <end position="35"/>
    </location>
</feature>
<sequence length="247" mass="26303" precursor="true">MTTTRFAARARARHPLVCTLTLCALSFGIPPTAQAAVLTPEQTTDLYLGAFVNGDVSKAELFNEATRTHFDGKGVLDVAAVAKFADKVSEVIVASILNKVPATVRTTVSEPATAAIESFQHALARSECKATGSTRKPNESVEGESIATVEFACRVVEAEPGLRALQEKIEEPRSEDDNARAAYLATFLKGLVPVFDHAPTSRPMTGRIDLHGADGKGWIADSPAQVLRPVVNALMSQMREANGDAGE</sequence>
<gene>
    <name evidence="2" type="ordered locus">Bcen_0151</name>
</gene>
<evidence type="ECO:0000256" key="1">
    <source>
        <dbReference type="SAM" id="SignalP"/>
    </source>
</evidence>
<proteinExistence type="predicted"/>